<dbReference type="AlphaFoldDB" id="A0A6B3NDI4"/>
<name>A0A6B3NDI4_9CYAN</name>
<gene>
    <name evidence="1" type="ORF">F6J89_19040</name>
</gene>
<protein>
    <submittedName>
        <fullName evidence="1">Uncharacterized protein</fullName>
    </submittedName>
</protein>
<evidence type="ECO:0000313" key="1">
    <source>
        <dbReference type="EMBL" id="NER29650.1"/>
    </source>
</evidence>
<accession>A0A6B3NDI4</accession>
<reference evidence="1" key="1">
    <citation type="submission" date="2019-11" db="EMBL/GenBank/DDBJ databases">
        <title>Genomic insights into an expanded diversity of filamentous marine cyanobacteria reveals the extraordinary biosynthetic potential of Moorea and Okeania.</title>
        <authorList>
            <person name="Ferreira Leao T."/>
            <person name="Wang M."/>
            <person name="Moss N."/>
            <person name="Da Silva R."/>
            <person name="Sanders J."/>
            <person name="Nurk S."/>
            <person name="Gurevich A."/>
            <person name="Humphrey G."/>
            <person name="Reher R."/>
            <person name="Zhu Q."/>
            <person name="Belda-Ferre P."/>
            <person name="Glukhov E."/>
            <person name="Rex R."/>
            <person name="Dorrestein P.C."/>
            <person name="Knight R."/>
            <person name="Pevzner P."/>
            <person name="Gerwick W.H."/>
            <person name="Gerwick L."/>
        </authorList>
    </citation>
    <scope>NUCLEOTIDE SEQUENCE</scope>
    <source>
        <strain evidence="1">SIO1C4</strain>
    </source>
</reference>
<comment type="caution">
    <text evidence="1">The sequence shown here is derived from an EMBL/GenBank/DDBJ whole genome shotgun (WGS) entry which is preliminary data.</text>
</comment>
<organism evidence="1">
    <name type="scientific">Symploca sp. SIO1C4</name>
    <dbReference type="NCBI Taxonomy" id="2607765"/>
    <lineage>
        <taxon>Bacteria</taxon>
        <taxon>Bacillati</taxon>
        <taxon>Cyanobacteriota</taxon>
        <taxon>Cyanophyceae</taxon>
        <taxon>Coleofasciculales</taxon>
        <taxon>Coleofasciculaceae</taxon>
        <taxon>Symploca</taxon>
    </lineage>
</organism>
<dbReference type="EMBL" id="JAAHFQ010000406">
    <property type="protein sequence ID" value="NER29650.1"/>
    <property type="molecule type" value="Genomic_DNA"/>
</dbReference>
<sequence length="304" mass="34338">MTDGLFPPNLQETDALLSELFEEVQKWEGFIAGGTKLGVGAEAVDSLRQSKVSFGNPRDRLIQLTEETFKNSGTELNNIYKQQMQEQFDFYYMRLTVDLRPERAARFWRLTCELNFSPKGNNEPIIQSLFPTQKWRSVMSFGVGMEVGLNGNLDWNIGVDSSQLAELVELLPGELKANVGNKDNFKAFLAVPAYRYELGHPEILTNGEGNSNCYWRIQDRELQKIGTAKFAVVFKVPKGTEAVTLIGTTWAEPNLSWLTGDIRDVFGDLSDKLKQLLLQKNKVASRFARGVYGEKWELILPQAS</sequence>
<proteinExistence type="predicted"/>